<keyword evidence="4" id="KW-0963">Cytoplasm</keyword>
<dbReference type="GO" id="GO:0007266">
    <property type="term" value="P:Rho protein signal transduction"/>
    <property type="evidence" value="ECO:0007669"/>
    <property type="project" value="InterPro"/>
</dbReference>
<feature type="compositionally biased region" description="Basic and acidic residues" evidence="5">
    <location>
        <begin position="24"/>
        <end position="33"/>
    </location>
</feature>
<name>A0A1I8JCK3_9PLAT</name>
<dbReference type="Proteomes" id="UP000095280">
    <property type="component" value="Unplaced"/>
</dbReference>
<evidence type="ECO:0000256" key="4">
    <source>
        <dbReference type="ARBA" id="ARBA00022490"/>
    </source>
</evidence>
<proteinExistence type="inferred from homology"/>
<evidence type="ECO:0000313" key="6">
    <source>
        <dbReference type="Proteomes" id="UP000095280"/>
    </source>
</evidence>
<dbReference type="WBParaSite" id="maker-uti_cns_0046732-snap-gene-0.9-mRNA-1">
    <property type="protein sequence ID" value="maker-uti_cns_0046732-snap-gene-0.9-mRNA-1"/>
    <property type="gene ID" value="maker-uti_cns_0046732-snap-gene-0.9"/>
</dbReference>
<protein>
    <submittedName>
        <fullName evidence="7">Major sperm protein</fullName>
    </submittedName>
</protein>
<comment type="similarity">
    <text evidence="2">Belongs to the Rho GDI family.</text>
</comment>
<evidence type="ECO:0000313" key="7">
    <source>
        <dbReference type="WBParaSite" id="maker-uti_cns_0046732-snap-gene-0.9-mRNA-1"/>
    </source>
</evidence>
<dbReference type="PRINTS" id="PR00492">
    <property type="entry name" value="RHOGDI"/>
</dbReference>
<dbReference type="PANTHER" id="PTHR10980">
    <property type="entry name" value="RHO GDP-DISSOCIATION INHIBITOR"/>
    <property type="match status" value="1"/>
</dbReference>
<comment type="subcellular location">
    <subcellularLocation>
        <location evidence="1">Cytoplasm</location>
    </subcellularLocation>
</comment>
<dbReference type="GO" id="GO:0005829">
    <property type="term" value="C:cytosol"/>
    <property type="evidence" value="ECO:0007669"/>
    <property type="project" value="TreeGrafter"/>
</dbReference>
<evidence type="ECO:0000256" key="1">
    <source>
        <dbReference type="ARBA" id="ARBA00004496"/>
    </source>
</evidence>
<dbReference type="GO" id="GO:0005094">
    <property type="term" value="F:Rho GDP-dissociation inhibitor activity"/>
    <property type="evidence" value="ECO:0007669"/>
    <property type="project" value="InterPro"/>
</dbReference>
<reference evidence="7" key="1">
    <citation type="submission" date="2016-11" db="UniProtKB">
        <authorList>
            <consortium name="WormBaseParasite"/>
        </authorList>
    </citation>
    <scope>IDENTIFICATION</scope>
</reference>
<dbReference type="GO" id="GO:0016020">
    <property type="term" value="C:membrane"/>
    <property type="evidence" value="ECO:0007669"/>
    <property type="project" value="TreeGrafter"/>
</dbReference>
<dbReference type="PANTHER" id="PTHR10980:SF3">
    <property type="entry name" value="LD16419P"/>
    <property type="match status" value="1"/>
</dbReference>
<dbReference type="InterPro" id="IPR024792">
    <property type="entry name" value="RhoGDI_dom_sf"/>
</dbReference>
<dbReference type="AlphaFoldDB" id="A0A1I8JCK3"/>
<dbReference type="SUPFAM" id="SSF81296">
    <property type="entry name" value="E set domains"/>
    <property type="match status" value="1"/>
</dbReference>
<evidence type="ECO:0000256" key="5">
    <source>
        <dbReference type="SAM" id="MobiDB-lite"/>
    </source>
</evidence>
<dbReference type="InterPro" id="IPR000406">
    <property type="entry name" value="Rho_GDI"/>
</dbReference>
<keyword evidence="6" id="KW-1185">Reference proteome</keyword>
<keyword evidence="3" id="KW-0343">GTPase activation</keyword>
<dbReference type="GO" id="GO:0005096">
    <property type="term" value="F:GTPase activator activity"/>
    <property type="evidence" value="ECO:0007669"/>
    <property type="project" value="UniProtKB-KW"/>
</dbReference>
<feature type="region of interest" description="Disordered" evidence="5">
    <location>
        <begin position="1"/>
        <end position="33"/>
    </location>
</feature>
<dbReference type="FunFam" id="2.70.50.30:FF:000004">
    <property type="entry name" value="Rho GDP-dissociation inhibitor 1"/>
    <property type="match status" value="1"/>
</dbReference>
<dbReference type="Pfam" id="PF02115">
    <property type="entry name" value="Rho_GDI"/>
    <property type="match status" value="1"/>
</dbReference>
<organism evidence="6 7">
    <name type="scientific">Macrostomum lignano</name>
    <dbReference type="NCBI Taxonomy" id="282301"/>
    <lineage>
        <taxon>Eukaryota</taxon>
        <taxon>Metazoa</taxon>
        <taxon>Spiralia</taxon>
        <taxon>Lophotrochozoa</taxon>
        <taxon>Platyhelminthes</taxon>
        <taxon>Rhabditophora</taxon>
        <taxon>Macrostomorpha</taxon>
        <taxon>Macrostomida</taxon>
        <taxon>Macrostomidae</taxon>
        <taxon>Macrostomum</taxon>
    </lineage>
</organism>
<sequence>MAEKGDNDDLVPEDTGFKPPAPKSLDEILNADKDDPSLENYKKQLLGNTVPPVFPDNPRNKIQIEFLGESREPANIQLMDADLSVLKKSPIVIKEGIVAGLRYINCSYKMGIRVAKDDLMVGSYPPKAEPHVYSSPAQEAPSGMMARGTYTIKSRFTDDDRNDFLSWEWAIKIKDSLACVPVLFCIYTAYLYTLATVYRPAIAENQLKGSKNAEMKFPTSLADLNQLASLLKSFKDDHPGYVFALFCSAYVYKQCFAIPGSVFMVRAAAAVLALL</sequence>
<evidence type="ECO:0000256" key="3">
    <source>
        <dbReference type="ARBA" id="ARBA00022468"/>
    </source>
</evidence>
<evidence type="ECO:0000256" key="2">
    <source>
        <dbReference type="ARBA" id="ARBA00009758"/>
    </source>
</evidence>
<accession>A0A1I8JCK3</accession>
<dbReference type="Gene3D" id="2.70.50.30">
    <property type="entry name" value="Coagulation Factor XIII, subunit A, domain 1"/>
    <property type="match status" value="1"/>
</dbReference>
<dbReference type="InterPro" id="IPR014756">
    <property type="entry name" value="Ig_E-set"/>
</dbReference>